<proteinExistence type="inferred from homology"/>
<protein>
    <recommendedName>
        <fullName evidence="2 5">Cell shape-determining protein MreC</fullName>
    </recommendedName>
    <alternativeName>
        <fullName evidence="4 5">Cell shape protein MreC</fullName>
    </alternativeName>
</protein>
<name>A0ABX8AX42_9BACT</name>
<dbReference type="NCBIfam" id="TIGR00219">
    <property type="entry name" value="mreC"/>
    <property type="match status" value="1"/>
</dbReference>
<evidence type="ECO:0000256" key="4">
    <source>
        <dbReference type="ARBA" id="ARBA00032089"/>
    </source>
</evidence>
<gene>
    <name evidence="7" type="primary">mreC</name>
    <name evidence="7" type="ORF">J8C05_07755</name>
</gene>
<dbReference type="InterPro" id="IPR042177">
    <property type="entry name" value="Cell/Rod_1"/>
</dbReference>
<evidence type="ECO:0000256" key="5">
    <source>
        <dbReference type="PIRNR" id="PIRNR038471"/>
    </source>
</evidence>
<dbReference type="Gene3D" id="2.40.10.340">
    <property type="entry name" value="Rod shape-determining protein MreC, domain 1"/>
    <property type="match status" value="1"/>
</dbReference>
<reference evidence="7 8" key="1">
    <citation type="submission" date="2021-03" db="EMBL/GenBank/DDBJ databases">
        <title>Genomic and phenotypic characterization of Chloracidobacterium isolates provides evidence for multiple species.</title>
        <authorList>
            <person name="Saini M.K."/>
            <person name="Costas A.M.G."/>
            <person name="Tank M."/>
            <person name="Bryant D.A."/>
        </authorList>
    </citation>
    <scope>NUCLEOTIDE SEQUENCE [LARGE SCALE GENOMIC DNA]</scope>
    <source>
        <strain evidence="7 8">N</strain>
    </source>
</reference>
<dbReference type="Proteomes" id="UP000677668">
    <property type="component" value="Chromosome 1"/>
</dbReference>
<evidence type="ECO:0000256" key="1">
    <source>
        <dbReference type="ARBA" id="ARBA00009369"/>
    </source>
</evidence>
<dbReference type="InterPro" id="IPR042175">
    <property type="entry name" value="Cell/Rod_MreC_2"/>
</dbReference>
<evidence type="ECO:0000313" key="8">
    <source>
        <dbReference type="Proteomes" id="UP000677668"/>
    </source>
</evidence>
<evidence type="ECO:0000256" key="3">
    <source>
        <dbReference type="ARBA" id="ARBA00022960"/>
    </source>
</evidence>
<comment type="similarity">
    <text evidence="1 5">Belongs to the MreC family.</text>
</comment>
<evidence type="ECO:0000259" key="6">
    <source>
        <dbReference type="Pfam" id="PF04085"/>
    </source>
</evidence>
<dbReference type="PANTHER" id="PTHR34138">
    <property type="entry name" value="CELL SHAPE-DETERMINING PROTEIN MREC"/>
    <property type="match status" value="1"/>
</dbReference>
<organism evidence="7 8">
    <name type="scientific">Chloracidobacterium sp. N</name>
    <dbReference type="NCBI Taxonomy" id="2821540"/>
    <lineage>
        <taxon>Bacteria</taxon>
        <taxon>Pseudomonadati</taxon>
        <taxon>Acidobacteriota</taxon>
        <taxon>Terriglobia</taxon>
        <taxon>Terriglobales</taxon>
        <taxon>Acidobacteriaceae</taxon>
        <taxon>Chloracidobacterium</taxon>
        <taxon>Chloracidobacterium aggregatum</taxon>
    </lineage>
</organism>
<dbReference type="RefSeq" id="WP_211421662.1">
    <property type="nucleotide sequence ID" value="NZ_CP072642.1"/>
</dbReference>
<keyword evidence="8" id="KW-1185">Reference proteome</keyword>
<evidence type="ECO:0000313" key="7">
    <source>
        <dbReference type="EMBL" id="QUV93267.1"/>
    </source>
</evidence>
<accession>A0ABX8AX42</accession>
<dbReference type="PIRSF" id="PIRSF038471">
    <property type="entry name" value="MreC"/>
    <property type="match status" value="1"/>
</dbReference>
<dbReference type="InterPro" id="IPR007221">
    <property type="entry name" value="MreC"/>
</dbReference>
<feature type="domain" description="Rod shape-determining protein MreC beta-barrel core" evidence="6">
    <location>
        <begin position="131"/>
        <end position="276"/>
    </location>
</feature>
<dbReference type="Pfam" id="PF04085">
    <property type="entry name" value="MreC"/>
    <property type="match status" value="1"/>
</dbReference>
<evidence type="ECO:0000256" key="2">
    <source>
        <dbReference type="ARBA" id="ARBA00013855"/>
    </source>
</evidence>
<comment type="function">
    <text evidence="5">Involved in formation and maintenance of cell shape.</text>
</comment>
<keyword evidence="3 5" id="KW-0133">Cell shape</keyword>
<dbReference type="Gene3D" id="2.40.10.350">
    <property type="entry name" value="Rod shape-determining protein MreC, domain 2"/>
    <property type="match status" value="1"/>
</dbReference>
<dbReference type="PANTHER" id="PTHR34138:SF1">
    <property type="entry name" value="CELL SHAPE-DETERMINING PROTEIN MREC"/>
    <property type="match status" value="1"/>
</dbReference>
<dbReference type="EMBL" id="CP072642">
    <property type="protein sequence ID" value="QUV93267.1"/>
    <property type="molecule type" value="Genomic_DNA"/>
</dbReference>
<dbReference type="InterPro" id="IPR055342">
    <property type="entry name" value="MreC_beta-barrel_core"/>
</dbReference>
<sequence length="301" mass="31949">MLSLPSPLQKLDPARRIALLVAGLLLAQFFLMSLHARARALGQSVPRVALLTVLQPLQKASDAVITTVVAAWKGYVDLRGVYATNQRLQAENDRLRLLLVEREREALDGQRLRELLALKQSAPAPTVVANVIGGDGTPWFRQILLDKGSLDGVLVNAPVVTPQGLVGRVVAVGPNVAVVQTIADGQAGVGATLAVSRVNGELRGQNQPLCRLDNVSGLTDVSEGEMVLTSGLDGVYPKGLIIGMVETVERGSGAGLHRIQVRPAVPLERLEEVAVLPPTIRVTVSDLLRPSPATKSPAKSK</sequence>